<feature type="transmembrane region" description="Helical" evidence="6">
    <location>
        <begin position="31"/>
        <end position="52"/>
    </location>
</feature>
<dbReference type="GO" id="GO:0015499">
    <property type="term" value="F:formate transmembrane transporter activity"/>
    <property type="evidence" value="ECO:0007669"/>
    <property type="project" value="TreeGrafter"/>
</dbReference>
<feature type="transmembrane region" description="Helical" evidence="6">
    <location>
        <begin position="250"/>
        <end position="272"/>
    </location>
</feature>
<dbReference type="InterPro" id="IPR000292">
    <property type="entry name" value="For/NO2_transpt"/>
</dbReference>
<dbReference type="EMBL" id="FWDO01000004">
    <property type="protein sequence ID" value="SLM18377.1"/>
    <property type="molecule type" value="Genomic_DNA"/>
</dbReference>
<feature type="transmembrane region" description="Helical" evidence="6">
    <location>
        <begin position="186"/>
        <end position="206"/>
    </location>
</feature>
<evidence type="ECO:0000256" key="2">
    <source>
        <dbReference type="ARBA" id="ARBA00022692"/>
    </source>
</evidence>
<dbReference type="PROSITE" id="PS01005">
    <property type="entry name" value="FORMATE_NITRITE_TP_1"/>
    <property type="match status" value="1"/>
</dbReference>
<evidence type="ECO:0000256" key="5">
    <source>
        <dbReference type="ARBA" id="ARBA00049660"/>
    </source>
</evidence>
<proteinExistence type="inferred from homology"/>
<feature type="transmembrane region" description="Helical" evidence="6">
    <location>
        <begin position="107"/>
        <end position="128"/>
    </location>
</feature>
<dbReference type="Pfam" id="PF01226">
    <property type="entry name" value="Form_Nir_trans"/>
    <property type="match status" value="1"/>
</dbReference>
<feature type="transmembrane region" description="Helical" evidence="6">
    <location>
        <begin position="154"/>
        <end position="174"/>
    </location>
</feature>
<dbReference type="AlphaFoldDB" id="A0A3P3XQ11"/>
<evidence type="ECO:0000256" key="4">
    <source>
        <dbReference type="ARBA" id="ARBA00023136"/>
    </source>
</evidence>
<accession>A0A3P3XQ11</accession>
<sequence length="280" mass="29922">MEKAFLSPAETAMSFIETGLKKTTLPVFKQFLSAILGGAFIAFAAEGSNVAVHTIASVGLSKALAGAIFSTGLMMVVIGGAELFTGNTLIVIACGERKISLGVMLKSWLCVYLGNFVGAMIIVFLILYSGQLDFSNGLLGGFTIKIAAYKTHLAWGHAFFLGILCNWLVCMAIWMASGAKDTAGKILAIFFPIWLFVTSGFEHSIANMYYIPAGILAKANHTWATAALALGATQEQIEGLTWGSFIVKNLVPVTLGNIVGGGLFVGIIYWFIYLHKAKEN</sequence>
<dbReference type="PANTHER" id="PTHR30520:SF6">
    <property type="entry name" value="FORMATE_NITRATE FAMILY TRANSPORTER (EUROFUNG)"/>
    <property type="match status" value="1"/>
</dbReference>
<dbReference type="InterPro" id="IPR024002">
    <property type="entry name" value="For/NO2_transpt_CS"/>
</dbReference>
<comment type="subcellular location">
    <subcellularLocation>
        <location evidence="1">Membrane</location>
        <topology evidence="1">Multi-pass membrane protein</topology>
    </subcellularLocation>
</comment>
<dbReference type="PANTHER" id="PTHR30520">
    <property type="entry name" value="FORMATE TRANSPORTER-RELATED"/>
    <property type="match status" value="1"/>
</dbReference>
<reference evidence="7" key="1">
    <citation type="submission" date="2017-02" db="EMBL/GenBank/DDBJ databases">
        <authorList>
            <person name="Regsiter A."/>
            <person name="William W."/>
        </authorList>
    </citation>
    <scope>NUCLEOTIDE SEQUENCE</scope>
    <source>
        <strain evidence="7">BdmA 4</strain>
    </source>
</reference>
<dbReference type="Gene3D" id="1.20.1080.10">
    <property type="entry name" value="Glycerol uptake facilitator protein"/>
    <property type="match status" value="1"/>
</dbReference>
<keyword evidence="3 6" id="KW-1133">Transmembrane helix</keyword>
<dbReference type="InterPro" id="IPR023271">
    <property type="entry name" value="Aquaporin-like"/>
</dbReference>
<comment type="similarity">
    <text evidence="5">Belongs to the FNT transporter (TC 1.A.16) family.</text>
</comment>
<keyword evidence="4 6" id="KW-0472">Membrane</keyword>
<evidence type="ECO:0000256" key="6">
    <source>
        <dbReference type="SAM" id="Phobius"/>
    </source>
</evidence>
<dbReference type="GO" id="GO:0005886">
    <property type="term" value="C:plasma membrane"/>
    <property type="evidence" value="ECO:0007669"/>
    <property type="project" value="TreeGrafter"/>
</dbReference>
<protein>
    <submittedName>
        <fullName evidence="7">Putative formate transporter 1</fullName>
    </submittedName>
</protein>
<evidence type="ECO:0000256" key="1">
    <source>
        <dbReference type="ARBA" id="ARBA00004141"/>
    </source>
</evidence>
<name>A0A3P3XQ11_9SPIR</name>
<gene>
    <name evidence="7" type="primary">focA</name>
    <name evidence="7" type="ORF">SPIRO4BDMA_40949</name>
</gene>
<dbReference type="NCBIfam" id="TIGR00790">
    <property type="entry name" value="fnt"/>
    <property type="match status" value="1"/>
</dbReference>
<keyword evidence="2 6" id="KW-0812">Transmembrane</keyword>
<evidence type="ECO:0000256" key="3">
    <source>
        <dbReference type="ARBA" id="ARBA00022989"/>
    </source>
</evidence>
<organism evidence="7">
    <name type="scientific">uncultured spirochete</name>
    <dbReference type="NCBI Taxonomy" id="156406"/>
    <lineage>
        <taxon>Bacteria</taxon>
        <taxon>Pseudomonadati</taxon>
        <taxon>Spirochaetota</taxon>
        <taxon>Spirochaetia</taxon>
        <taxon>Spirochaetales</taxon>
        <taxon>environmental samples</taxon>
    </lineage>
</organism>
<feature type="transmembrane region" description="Helical" evidence="6">
    <location>
        <begin position="64"/>
        <end position="95"/>
    </location>
</feature>
<evidence type="ECO:0000313" key="7">
    <source>
        <dbReference type="EMBL" id="SLM18377.1"/>
    </source>
</evidence>